<dbReference type="SUPFAM" id="SSF53300">
    <property type="entry name" value="vWA-like"/>
    <property type="match status" value="1"/>
</dbReference>
<dbReference type="GO" id="GO:0006303">
    <property type="term" value="P:double-strand break repair via nonhomologous end joining"/>
    <property type="evidence" value="ECO:0007669"/>
    <property type="project" value="TreeGrafter"/>
</dbReference>
<dbReference type="Proteomes" id="UP000677228">
    <property type="component" value="Unassembled WGS sequence"/>
</dbReference>
<gene>
    <name evidence="3" type="ORF">OVA965_LOCUS43661</name>
    <name evidence="4" type="ORF">TMI583_LOCUS46010</name>
</gene>
<dbReference type="Gene3D" id="3.40.50.410">
    <property type="entry name" value="von Willebrand factor, type A domain"/>
    <property type="match status" value="1"/>
</dbReference>
<dbReference type="PANTHER" id="PTHR12604">
    <property type="entry name" value="KU AUTOANTIGEN DNA HELICASE"/>
    <property type="match status" value="1"/>
</dbReference>
<dbReference type="Pfam" id="PF03731">
    <property type="entry name" value="Ku_N"/>
    <property type="match status" value="1"/>
</dbReference>
<evidence type="ECO:0000313" key="5">
    <source>
        <dbReference type="Proteomes" id="UP000677228"/>
    </source>
</evidence>
<feature type="region of interest" description="Disordered" evidence="1">
    <location>
        <begin position="12"/>
        <end position="32"/>
    </location>
</feature>
<proteinExistence type="predicted"/>
<dbReference type="InterPro" id="IPR005161">
    <property type="entry name" value="Ku_N"/>
</dbReference>
<evidence type="ECO:0000256" key="1">
    <source>
        <dbReference type="SAM" id="MobiDB-lite"/>
    </source>
</evidence>
<evidence type="ECO:0000259" key="2">
    <source>
        <dbReference type="Pfam" id="PF03731"/>
    </source>
</evidence>
<dbReference type="GO" id="GO:0003690">
    <property type="term" value="F:double-stranded DNA binding"/>
    <property type="evidence" value="ECO:0007669"/>
    <property type="project" value="TreeGrafter"/>
</dbReference>
<name>A0A8S2G4H5_9BILA</name>
<evidence type="ECO:0000313" key="3">
    <source>
        <dbReference type="EMBL" id="CAF1629850.1"/>
    </source>
</evidence>
<dbReference type="AlphaFoldDB" id="A0A8S2G4H5"/>
<feature type="domain" description="Ku70/Ku80 N-terminal alpha/beta" evidence="2">
    <location>
        <begin position="74"/>
        <end position="111"/>
    </location>
</feature>
<dbReference type="Proteomes" id="UP000682733">
    <property type="component" value="Unassembled WGS sequence"/>
</dbReference>
<dbReference type="GO" id="GO:0043564">
    <property type="term" value="C:Ku70:Ku80 complex"/>
    <property type="evidence" value="ECO:0007669"/>
    <property type="project" value="TreeGrafter"/>
</dbReference>
<protein>
    <recommendedName>
        <fullName evidence="2">Ku70/Ku80 N-terminal alpha/beta domain-containing protein</fullName>
    </recommendedName>
</protein>
<dbReference type="EMBL" id="CAJNOK010058575">
    <property type="protein sequence ID" value="CAF1629850.1"/>
    <property type="molecule type" value="Genomic_DNA"/>
</dbReference>
<accession>A0A8S2G4H5</accession>
<dbReference type="EMBL" id="CAJOBA010084134">
    <property type="protein sequence ID" value="CAF4455358.1"/>
    <property type="molecule type" value="Genomic_DNA"/>
</dbReference>
<dbReference type="GO" id="GO:0000723">
    <property type="term" value="P:telomere maintenance"/>
    <property type="evidence" value="ECO:0007669"/>
    <property type="project" value="TreeGrafter"/>
</dbReference>
<evidence type="ECO:0000313" key="4">
    <source>
        <dbReference type="EMBL" id="CAF4455358.1"/>
    </source>
</evidence>
<dbReference type="InterPro" id="IPR036465">
    <property type="entry name" value="vWFA_dom_sf"/>
</dbReference>
<feature type="non-terminal residue" evidence="3">
    <location>
        <position position="1"/>
    </location>
</feature>
<comment type="caution">
    <text evidence="3">The sequence shown here is derived from an EMBL/GenBank/DDBJ whole genome shotgun (WGS) entry which is preliminary data.</text>
</comment>
<sequence>MSLQFFDQAWSAATGADDDQQDETQQGRQMTTSRDGTIFLVDCGKDMFESISLNMKKESDGDVDDDNDQTNIIDDIKTPFQLVMKAAQTFYQSKIISNDKDLMGIILYSTE</sequence>
<feature type="compositionally biased region" description="Polar residues" evidence="1">
    <location>
        <begin position="23"/>
        <end position="32"/>
    </location>
</feature>
<reference evidence="3" key="1">
    <citation type="submission" date="2021-02" db="EMBL/GenBank/DDBJ databases">
        <authorList>
            <person name="Nowell W R."/>
        </authorList>
    </citation>
    <scope>NUCLEOTIDE SEQUENCE</scope>
</reference>
<organism evidence="3 5">
    <name type="scientific">Didymodactylos carnosus</name>
    <dbReference type="NCBI Taxonomy" id="1234261"/>
    <lineage>
        <taxon>Eukaryota</taxon>
        <taxon>Metazoa</taxon>
        <taxon>Spiralia</taxon>
        <taxon>Gnathifera</taxon>
        <taxon>Rotifera</taxon>
        <taxon>Eurotatoria</taxon>
        <taxon>Bdelloidea</taxon>
        <taxon>Philodinida</taxon>
        <taxon>Philodinidae</taxon>
        <taxon>Didymodactylos</taxon>
    </lineage>
</organism>
<dbReference type="PANTHER" id="PTHR12604:SF2">
    <property type="entry name" value="X-RAY REPAIR CROSS-COMPLEMENTING PROTEIN 6"/>
    <property type="match status" value="1"/>
</dbReference>
<dbReference type="GO" id="GO:0042162">
    <property type="term" value="F:telomeric DNA binding"/>
    <property type="evidence" value="ECO:0007669"/>
    <property type="project" value="TreeGrafter"/>
</dbReference>